<protein>
    <submittedName>
        <fullName evidence="2">SprT-like domain-containing protein</fullName>
    </submittedName>
</protein>
<feature type="domain" description="SprT-like" evidence="1">
    <location>
        <begin position="2"/>
        <end position="140"/>
    </location>
</feature>
<sequence>MADLDVVRARALELMSRHLSPEWSFRFDTAKTRAGLCNFTKRTISVSKHLAARSTLDDVEQTLLHEIAHALAGPEAGHGEVWLVLARSIGYTGSRTHDGPVAREFARWHGECPNGHEVVRFRRPTRPMSCGKCTRRFDRRFLIEWRERSPEELAARIATPTRSARS</sequence>
<dbReference type="EMBL" id="CP097160">
    <property type="protein sequence ID" value="UQN14378.1"/>
    <property type="molecule type" value="Genomic_DNA"/>
</dbReference>
<dbReference type="InterPro" id="IPR006640">
    <property type="entry name" value="SprT-like_domain"/>
</dbReference>
<dbReference type="Pfam" id="PF10263">
    <property type="entry name" value="SprT-like"/>
    <property type="match status" value="1"/>
</dbReference>
<dbReference type="SMART" id="SM00731">
    <property type="entry name" value="SprT"/>
    <property type="match status" value="1"/>
</dbReference>
<organism evidence="2">
    <name type="scientific">Gulosibacter sediminis</name>
    <dbReference type="NCBI Taxonomy" id="1729695"/>
    <lineage>
        <taxon>Bacteria</taxon>
        <taxon>Bacillati</taxon>
        <taxon>Actinomycetota</taxon>
        <taxon>Actinomycetes</taxon>
        <taxon>Micrococcales</taxon>
        <taxon>Microbacteriaceae</taxon>
        <taxon>Gulosibacter</taxon>
    </lineage>
</organism>
<gene>
    <name evidence="2" type="ORF">M3M28_10005</name>
</gene>
<evidence type="ECO:0000259" key="1">
    <source>
        <dbReference type="SMART" id="SM00731"/>
    </source>
</evidence>
<evidence type="ECO:0000313" key="2">
    <source>
        <dbReference type="EMBL" id="UQN14378.1"/>
    </source>
</evidence>
<proteinExistence type="predicted"/>
<name>A0ABY4MYU7_9MICO</name>
<reference evidence="2" key="1">
    <citation type="submission" date="2022-05" db="EMBL/GenBank/DDBJ databases">
        <title>Complete genome sequence of toluene-degrading Gulosibacter sediminis strain ACHW.36C.</title>
        <authorList>
            <person name="Wai A.C."/>
            <person name="Lai G.K."/>
            <person name="Griffin S.D."/>
            <person name="Leung F.C."/>
        </authorList>
    </citation>
    <scope>NUCLEOTIDE SEQUENCE [LARGE SCALE GENOMIC DNA]</scope>
    <source>
        <strain evidence="2">ACHW.36C</strain>
    </source>
</reference>
<accession>A0ABY4MYU7</accession>